<dbReference type="GO" id="GO:0008203">
    <property type="term" value="P:cholesterol metabolic process"/>
    <property type="evidence" value="ECO:0007669"/>
    <property type="project" value="TreeGrafter"/>
</dbReference>
<dbReference type="GO" id="GO:0005615">
    <property type="term" value="C:extracellular space"/>
    <property type="evidence" value="ECO:0007669"/>
    <property type="project" value="TreeGrafter"/>
</dbReference>
<organism evidence="3 4">
    <name type="scientific">Junco hyemalis</name>
    <name type="common">Dark-eyed junco</name>
    <dbReference type="NCBI Taxonomy" id="40217"/>
    <lineage>
        <taxon>Eukaryota</taxon>
        <taxon>Metazoa</taxon>
        <taxon>Chordata</taxon>
        <taxon>Craniata</taxon>
        <taxon>Vertebrata</taxon>
        <taxon>Euteleostomi</taxon>
        <taxon>Archelosauria</taxon>
        <taxon>Archosauria</taxon>
        <taxon>Dinosauria</taxon>
        <taxon>Saurischia</taxon>
        <taxon>Theropoda</taxon>
        <taxon>Coelurosauria</taxon>
        <taxon>Aves</taxon>
        <taxon>Neognathae</taxon>
        <taxon>Neoaves</taxon>
        <taxon>Telluraves</taxon>
        <taxon>Australaves</taxon>
        <taxon>Passeriformes</taxon>
        <taxon>Passerellidae</taxon>
        <taxon>Junco</taxon>
    </lineage>
</organism>
<dbReference type="Ensembl" id="ENSJHYT00000020761.1">
    <property type="protein sequence ID" value="ENSJHYP00000017194.1"/>
    <property type="gene ID" value="ENSJHYG00000013149.1"/>
</dbReference>
<evidence type="ECO:0000313" key="3">
    <source>
        <dbReference type="Ensembl" id="ENSJHYP00000017194.1"/>
    </source>
</evidence>
<reference evidence="3" key="2">
    <citation type="submission" date="2025-09" db="UniProtKB">
        <authorList>
            <consortium name="Ensembl"/>
        </authorList>
    </citation>
    <scope>IDENTIFICATION</scope>
</reference>
<accession>A0A8C5JBS7</accession>
<feature type="chain" id="PRO_5034853864" description="APOF protein" evidence="2">
    <location>
        <begin position="39"/>
        <end position="336"/>
    </location>
</feature>
<keyword evidence="4" id="KW-1185">Reference proteome</keyword>
<evidence type="ECO:0000313" key="4">
    <source>
        <dbReference type="Proteomes" id="UP000694408"/>
    </source>
</evidence>
<reference evidence="3" key="1">
    <citation type="submission" date="2025-08" db="UniProtKB">
        <authorList>
            <consortium name="Ensembl"/>
        </authorList>
    </citation>
    <scope>IDENTIFICATION</scope>
</reference>
<evidence type="ECO:0000256" key="1">
    <source>
        <dbReference type="SAM" id="MobiDB-lite"/>
    </source>
</evidence>
<dbReference type="Pfam" id="PF15148">
    <property type="entry name" value="Apolipo_F"/>
    <property type="match status" value="1"/>
</dbReference>
<feature type="signal peptide" evidence="2">
    <location>
        <begin position="1"/>
        <end position="38"/>
    </location>
</feature>
<dbReference type="InterPro" id="IPR026114">
    <property type="entry name" value="APOF"/>
</dbReference>
<proteinExistence type="predicted"/>
<dbReference type="AlphaFoldDB" id="A0A8C5JBS7"/>
<dbReference type="PANTHER" id="PTHR15011">
    <property type="entry name" value="APOLIPOPROTEIN F"/>
    <property type="match status" value="1"/>
</dbReference>
<sequence length="336" mass="34766">MGGCGHGGLTQLCPCPSAATMPCILLFLPLLILSHAMAASIITPALADGERALLAELAALAEPVPPRAPCQSLHPHRLPGFSRLPALPRGLARAALTLALLKAGCAPQAEAETMELARDVGTATAAALLRGLARVPGAPTPPPPLALLLLRLALSPGGSACADPPVPGTEHNGTEPAPPPSRENREFPPCRGREDEDARGTVRRHRREDEDARGTVRRHRREDEDACSPPGEREAHRVLDWVPGVSIFYNLGTSVYFAFQGCESTASTRALEAAEDLGYAGLAALTGGLGGPVAMGVQLGLQPGLKAGVRALIGYFTSAGEPSPVPTAHSGAVVIV</sequence>
<protein>
    <recommendedName>
        <fullName evidence="5">APOF protein</fullName>
    </recommendedName>
</protein>
<feature type="region of interest" description="Disordered" evidence="1">
    <location>
        <begin position="160"/>
        <end position="231"/>
    </location>
</feature>
<evidence type="ECO:0000256" key="2">
    <source>
        <dbReference type="SAM" id="SignalP"/>
    </source>
</evidence>
<name>A0A8C5JBS7_JUNHY</name>
<evidence type="ECO:0008006" key="5">
    <source>
        <dbReference type="Google" id="ProtNLM"/>
    </source>
</evidence>
<feature type="compositionally biased region" description="Basic and acidic residues" evidence="1">
    <location>
        <begin position="182"/>
        <end position="200"/>
    </location>
</feature>
<dbReference type="OMA" id="FTHMAPL"/>
<keyword evidence="2" id="KW-0732">Signal</keyword>
<dbReference type="Proteomes" id="UP000694408">
    <property type="component" value="Unplaced"/>
</dbReference>
<dbReference type="PANTHER" id="PTHR15011:SF3">
    <property type="entry name" value="APOLIPOPROTEIN F"/>
    <property type="match status" value="1"/>
</dbReference>